<dbReference type="EMBL" id="CALTRL010005762">
    <property type="protein sequence ID" value="CAH7685973.1"/>
    <property type="molecule type" value="Genomic_DNA"/>
</dbReference>
<feature type="signal peptide" evidence="9">
    <location>
        <begin position="1"/>
        <end position="18"/>
    </location>
</feature>
<dbReference type="PANTHER" id="PTHR11177:SF317">
    <property type="entry name" value="CHITINASE 12-RELATED"/>
    <property type="match status" value="1"/>
</dbReference>
<keyword evidence="12" id="KW-1185">Reference proteome</keyword>
<keyword evidence="4" id="KW-0119">Carbohydrate metabolism</keyword>
<dbReference type="PROSITE" id="PS51910">
    <property type="entry name" value="GH18_2"/>
    <property type="match status" value="1"/>
</dbReference>
<comment type="caution">
    <text evidence="11">The sequence shown here is derived from an EMBL/GenBank/DDBJ whole genome shotgun (WGS) entry which is preliminary data.</text>
</comment>
<evidence type="ECO:0000256" key="1">
    <source>
        <dbReference type="ARBA" id="ARBA00000822"/>
    </source>
</evidence>
<evidence type="ECO:0000259" key="10">
    <source>
        <dbReference type="PROSITE" id="PS51910"/>
    </source>
</evidence>
<feature type="domain" description="GH18" evidence="10">
    <location>
        <begin position="24"/>
        <end position="408"/>
    </location>
</feature>
<dbReference type="InterPro" id="IPR029070">
    <property type="entry name" value="Chitinase_insertion_sf"/>
</dbReference>
<dbReference type="PROSITE" id="PS01095">
    <property type="entry name" value="GH18_1"/>
    <property type="match status" value="1"/>
</dbReference>
<keyword evidence="9" id="KW-0732">Signal</keyword>
<dbReference type="SMART" id="SM00636">
    <property type="entry name" value="Glyco_18"/>
    <property type="match status" value="1"/>
</dbReference>
<keyword evidence="5 7" id="KW-0326">Glycosidase</keyword>
<evidence type="ECO:0000313" key="11">
    <source>
        <dbReference type="EMBL" id="CAH7685973.1"/>
    </source>
</evidence>
<evidence type="ECO:0000256" key="3">
    <source>
        <dbReference type="ARBA" id="ARBA00023024"/>
    </source>
</evidence>
<dbReference type="GO" id="GO:0000272">
    <property type="term" value="P:polysaccharide catabolic process"/>
    <property type="evidence" value="ECO:0007669"/>
    <property type="project" value="UniProtKB-KW"/>
</dbReference>
<dbReference type="PANTHER" id="PTHR11177">
    <property type="entry name" value="CHITINASE"/>
    <property type="match status" value="1"/>
</dbReference>
<dbReference type="GO" id="GO:0005576">
    <property type="term" value="C:extracellular region"/>
    <property type="evidence" value="ECO:0007669"/>
    <property type="project" value="TreeGrafter"/>
</dbReference>
<dbReference type="Gene3D" id="3.10.50.10">
    <property type="match status" value="1"/>
</dbReference>
<keyword evidence="2 7" id="KW-0378">Hydrolase</keyword>
<dbReference type="InterPro" id="IPR001223">
    <property type="entry name" value="Glyco_hydro18_cat"/>
</dbReference>
<comment type="catalytic activity">
    <reaction evidence="1">
        <text>Random endo-hydrolysis of N-acetyl-beta-D-glucosaminide (1-&gt;4)-beta-linkages in chitin and chitodextrins.</text>
        <dbReference type="EC" id="3.2.1.14"/>
    </reaction>
</comment>
<evidence type="ECO:0000256" key="4">
    <source>
        <dbReference type="ARBA" id="ARBA00023277"/>
    </source>
</evidence>
<feature type="chain" id="PRO_5043415203" evidence="9">
    <location>
        <begin position="19"/>
        <end position="408"/>
    </location>
</feature>
<dbReference type="Pfam" id="PF00704">
    <property type="entry name" value="Glyco_hydro_18"/>
    <property type="match status" value="1"/>
</dbReference>
<reference evidence="11" key="1">
    <citation type="submission" date="2022-06" db="EMBL/GenBank/DDBJ databases">
        <authorList>
            <consortium name="SYNGENTA / RWTH Aachen University"/>
        </authorList>
    </citation>
    <scope>NUCLEOTIDE SEQUENCE</scope>
</reference>
<dbReference type="SUPFAM" id="SSF54556">
    <property type="entry name" value="Chitinase insertion domain"/>
    <property type="match status" value="1"/>
</dbReference>
<sequence length="408" mass="44585">MLTVTALVQVFFSLHSIAETSLLFVKIGYNAELLPPENIPWDLYDHLDYFVAKTGPNPESDIVIENETNLKVVASAAKSHNVTISLSIGGWTGSKYFSSLVASEQSRKTFAESILRVVKKYELDGIDIDWEFPNQPGDEGNQISKDDSSNFLKFLSILRQILGPKARLSAAVSVKGFSGPDGQYLTDLKDFGEVLDFITIMAYDIFGPGFSSVSGPNAPLFDTCNEPTAKFSVSRAIKNWISTGFPASKILLGIPGYGYQYQLLDSSLNKSDFSGKSNKTSFIFNQISKGAASSTNIKVSSFKGPKNCGGPVEGYNWLFKDLINCGLLSPDAEKGLNGFERHYDNCSHTPFLFNPSSKTLISYDDPRSLALKAKYSKSKGLAGINLFDATGDTQDQILLKAVKSKLTN</sequence>
<evidence type="ECO:0000256" key="2">
    <source>
        <dbReference type="ARBA" id="ARBA00022801"/>
    </source>
</evidence>
<evidence type="ECO:0000313" key="12">
    <source>
        <dbReference type="Proteomes" id="UP001153365"/>
    </source>
</evidence>
<evidence type="ECO:0000256" key="5">
    <source>
        <dbReference type="ARBA" id="ARBA00023295"/>
    </source>
</evidence>
<dbReference type="InterPro" id="IPR011583">
    <property type="entry name" value="Chitinase_II/V-like_cat"/>
</dbReference>
<dbReference type="GO" id="GO:0008843">
    <property type="term" value="F:endochitinase activity"/>
    <property type="evidence" value="ECO:0007669"/>
    <property type="project" value="UniProtKB-EC"/>
</dbReference>
<comment type="similarity">
    <text evidence="8">Belongs to the glycosyl hydrolase 18 family.</text>
</comment>
<dbReference type="GO" id="GO:0006032">
    <property type="term" value="P:chitin catabolic process"/>
    <property type="evidence" value="ECO:0007669"/>
    <property type="project" value="UniProtKB-KW"/>
</dbReference>
<keyword evidence="3" id="KW-0146">Chitin degradation</keyword>
<proteinExistence type="inferred from homology"/>
<evidence type="ECO:0000256" key="9">
    <source>
        <dbReference type="SAM" id="SignalP"/>
    </source>
</evidence>
<dbReference type="Proteomes" id="UP001153365">
    <property type="component" value="Unassembled WGS sequence"/>
</dbReference>
<accession>A0AAV0BHF8</accession>
<evidence type="ECO:0000256" key="7">
    <source>
        <dbReference type="RuleBase" id="RU000489"/>
    </source>
</evidence>
<dbReference type="InterPro" id="IPR001579">
    <property type="entry name" value="Glyco_hydro_18_chit_AS"/>
</dbReference>
<organism evidence="11 12">
    <name type="scientific">Phakopsora pachyrhizi</name>
    <name type="common">Asian soybean rust disease fungus</name>
    <dbReference type="NCBI Taxonomy" id="170000"/>
    <lineage>
        <taxon>Eukaryota</taxon>
        <taxon>Fungi</taxon>
        <taxon>Dikarya</taxon>
        <taxon>Basidiomycota</taxon>
        <taxon>Pucciniomycotina</taxon>
        <taxon>Pucciniomycetes</taxon>
        <taxon>Pucciniales</taxon>
        <taxon>Phakopsoraceae</taxon>
        <taxon>Phakopsora</taxon>
    </lineage>
</organism>
<keyword evidence="6" id="KW-0624">Polysaccharide degradation</keyword>
<dbReference type="SUPFAM" id="SSF51445">
    <property type="entry name" value="(Trans)glycosidases"/>
    <property type="match status" value="1"/>
</dbReference>
<dbReference type="GO" id="GO:0008061">
    <property type="term" value="F:chitin binding"/>
    <property type="evidence" value="ECO:0007669"/>
    <property type="project" value="InterPro"/>
</dbReference>
<dbReference type="AlphaFoldDB" id="A0AAV0BHF8"/>
<dbReference type="InterPro" id="IPR017853">
    <property type="entry name" value="GH"/>
</dbReference>
<protein>
    <submittedName>
        <fullName evidence="11">Glycoside hydrolase superfamily</fullName>
    </submittedName>
</protein>
<evidence type="ECO:0000256" key="8">
    <source>
        <dbReference type="RuleBase" id="RU004453"/>
    </source>
</evidence>
<dbReference type="InterPro" id="IPR050314">
    <property type="entry name" value="Glycosyl_Hydrlase_18"/>
</dbReference>
<evidence type="ECO:0000256" key="6">
    <source>
        <dbReference type="ARBA" id="ARBA00023326"/>
    </source>
</evidence>
<gene>
    <name evidence="11" type="ORF">PPACK8108_LOCUS20564</name>
</gene>
<dbReference type="Gene3D" id="3.20.20.80">
    <property type="entry name" value="Glycosidases"/>
    <property type="match status" value="1"/>
</dbReference>
<name>A0AAV0BHF8_PHAPC</name>